<comment type="caution">
    <text evidence="5">The sequence shown here is derived from an EMBL/GenBank/DDBJ whole genome shotgun (WGS) entry which is preliminary data.</text>
</comment>
<keyword evidence="2" id="KW-0697">Rotamase</keyword>
<accession>A0A8J3DGS0</accession>
<keyword evidence="1 3" id="KW-0732">Signal</keyword>
<dbReference type="PANTHER" id="PTHR47637">
    <property type="entry name" value="CHAPERONE SURA"/>
    <property type="match status" value="1"/>
</dbReference>
<reference evidence="5" key="1">
    <citation type="journal article" date="2014" name="Int. J. Syst. Evol. Microbiol.">
        <title>Complete genome sequence of Corynebacterium casei LMG S-19264T (=DSM 44701T), isolated from a smear-ripened cheese.</title>
        <authorList>
            <consortium name="US DOE Joint Genome Institute (JGI-PGF)"/>
            <person name="Walter F."/>
            <person name="Albersmeier A."/>
            <person name="Kalinowski J."/>
            <person name="Ruckert C."/>
        </authorList>
    </citation>
    <scope>NUCLEOTIDE SEQUENCE</scope>
    <source>
        <strain evidence="5">KCTC 42097</strain>
    </source>
</reference>
<keyword evidence="6" id="KW-1185">Reference proteome</keyword>
<dbReference type="PANTHER" id="PTHR47637:SF1">
    <property type="entry name" value="CHAPERONE SURA"/>
    <property type="match status" value="1"/>
</dbReference>
<sequence>MKAFVRACSAAAIAVGIATSAIALSSPAVAQKSEVRYIVNNTPITSYDIQRRAAFLRLQRTKGDAGEQMIDQTLQLAEMQRLNIAISEQQVDEAYANFAKGNKLTTAQLDQIMAQAGVTSGHFKEYIRAQMGWGRVLQAKARQSGGSGGLISEQEAVKRILENGGQKPSTNEYLLQQVIFVVPNAQRSALLSKRTAEANALRSRFSNCESTRDQARGILDVTVRDLGRNLEPTLPADWAEAIKATRAGGTTPAKATDRGVEFIAVCSVRSVSDDRVAQLVFSEQDQKAAGGGGNESGEALSKKALAELREKAKIIKR</sequence>
<evidence type="ECO:0000313" key="5">
    <source>
        <dbReference type="EMBL" id="GHC68775.1"/>
    </source>
</evidence>
<feature type="chain" id="PRO_5035223076" evidence="3">
    <location>
        <begin position="24"/>
        <end position="317"/>
    </location>
</feature>
<gene>
    <name evidence="5" type="ORF">GCM10010136_13840</name>
</gene>
<dbReference type="AlphaFoldDB" id="A0A8J3DGS0"/>
<dbReference type="Proteomes" id="UP000641137">
    <property type="component" value="Unassembled WGS sequence"/>
</dbReference>
<dbReference type="RefSeq" id="WP_189489227.1">
    <property type="nucleotide sequence ID" value="NZ_BMZO01000004.1"/>
</dbReference>
<keyword evidence="2" id="KW-0413">Isomerase</keyword>
<dbReference type="SUPFAM" id="SSF109998">
    <property type="entry name" value="Triger factor/SurA peptide-binding domain-like"/>
    <property type="match status" value="1"/>
</dbReference>
<evidence type="ECO:0000256" key="2">
    <source>
        <dbReference type="ARBA" id="ARBA00023110"/>
    </source>
</evidence>
<feature type="domain" description="SurA N-terminal" evidence="4">
    <location>
        <begin position="67"/>
        <end position="133"/>
    </location>
</feature>
<protein>
    <submittedName>
        <fullName evidence="5">Molecular chaperone SurA</fullName>
    </submittedName>
</protein>
<dbReference type="InterPro" id="IPR015391">
    <property type="entry name" value="SurA_N"/>
</dbReference>
<dbReference type="InterPro" id="IPR050280">
    <property type="entry name" value="OMP_Chaperone_SurA"/>
</dbReference>
<reference evidence="5" key="2">
    <citation type="submission" date="2020-09" db="EMBL/GenBank/DDBJ databases">
        <authorList>
            <person name="Sun Q."/>
            <person name="Kim S."/>
        </authorList>
    </citation>
    <scope>NUCLEOTIDE SEQUENCE</scope>
    <source>
        <strain evidence="5">KCTC 42097</strain>
    </source>
</reference>
<evidence type="ECO:0000313" key="6">
    <source>
        <dbReference type="Proteomes" id="UP000641137"/>
    </source>
</evidence>
<dbReference type="InterPro" id="IPR027304">
    <property type="entry name" value="Trigger_fact/SurA_dom_sf"/>
</dbReference>
<dbReference type="Gene3D" id="1.10.4030.10">
    <property type="entry name" value="Porin chaperone SurA, peptide-binding domain"/>
    <property type="match status" value="1"/>
</dbReference>
<name>A0A8J3DGS0_9HYPH</name>
<organism evidence="5 6">
    <name type="scientific">Limoniibacter endophyticus</name>
    <dbReference type="NCBI Taxonomy" id="1565040"/>
    <lineage>
        <taxon>Bacteria</taxon>
        <taxon>Pseudomonadati</taxon>
        <taxon>Pseudomonadota</taxon>
        <taxon>Alphaproteobacteria</taxon>
        <taxon>Hyphomicrobiales</taxon>
        <taxon>Bartonellaceae</taxon>
        <taxon>Limoniibacter</taxon>
    </lineage>
</organism>
<dbReference type="EMBL" id="BMZO01000004">
    <property type="protein sequence ID" value="GHC68775.1"/>
    <property type="molecule type" value="Genomic_DNA"/>
</dbReference>
<evidence type="ECO:0000256" key="3">
    <source>
        <dbReference type="SAM" id="SignalP"/>
    </source>
</evidence>
<dbReference type="Pfam" id="PF09312">
    <property type="entry name" value="SurA_N"/>
    <property type="match status" value="1"/>
</dbReference>
<dbReference type="GO" id="GO:0003755">
    <property type="term" value="F:peptidyl-prolyl cis-trans isomerase activity"/>
    <property type="evidence" value="ECO:0007669"/>
    <property type="project" value="UniProtKB-KW"/>
</dbReference>
<evidence type="ECO:0000256" key="1">
    <source>
        <dbReference type="ARBA" id="ARBA00022729"/>
    </source>
</evidence>
<evidence type="ECO:0000259" key="4">
    <source>
        <dbReference type="Pfam" id="PF09312"/>
    </source>
</evidence>
<proteinExistence type="predicted"/>
<feature type="signal peptide" evidence="3">
    <location>
        <begin position="1"/>
        <end position="23"/>
    </location>
</feature>